<evidence type="ECO:0000259" key="1">
    <source>
        <dbReference type="SMART" id="SM00507"/>
    </source>
</evidence>
<comment type="caution">
    <text evidence="2">The sequence shown here is derived from an EMBL/GenBank/DDBJ whole genome shotgun (WGS) entry which is preliminary data.</text>
</comment>
<organism evidence="2 3">
    <name type="scientific">Thiovibrio frasassiensis</name>
    <dbReference type="NCBI Taxonomy" id="2984131"/>
    <lineage>
        <taxon>Bacteria</taxon>
        <taxon>Pseudomonadati</taxon>
        <taxon>Thermodesulfobacteriota</taxon>
        <taxon>Desulfobulbia</taxon>
        <taxon>Desulfobulbales</taxon>
        <taxon>Thiovibrionaceae</taxon>
        <taxon>Thiovibrio</taxon>
    </lineage>
</organism>
<protein>
    <submittedName>
        <fullName evidence="2">HNH endonuclease</fullName>
    </submittedName>
</protein>
<dbReference type="Proteomes" id="UP001154240">
    <property type="component" value="Unassembled WGS sequence"/>
</dbReference>
<dbReference type="Pfam" id="PF14279">
    <property type="entry name" value="HNH_5"/>
    <property type="match status" value="1"/>
</dbReference>
<dbReference type="SMART" id="SM00507">
    <property type="entry name" value="HNHc"/>
    <property type="match status" value="1"/>
</dbReference>
<keyword evidence="2" id="KW-0540">Nuclease</keyword>
<evidence type="ECO:0000313" key="2">
    <source>
        <dbReference type="EMBL" id="MDG4476417.1"/>
    </source>
</evidence>
<proteinExistence type="predicted"/>
<dbReference type="GO" id="GO:0004519">
    <property type="term" value="F:endonuclease activity"/>
    <property type="evidence" value="ECO:0007669"/>
    <property type="project" value="UniProtKB-KW"/>
</dbReference>
<feature type="domain" description="HNH nuclease" evidence="1">
    <location>
        <begin position="31"/>
        <end position="82"/>
    </location>
</feature>
<sequence length="104" mass="11962">MSGEENCYGEGVAEEDIRRERAKAREIRKSRWWQTKLSLGICYYCGKKTPAKELTMDHIVPLARGGTSSKGNLAACCKECNNLKKTMLPIEWDLYMERLEKSEK</sequence>
<dbReference type="InterPro" id="IPR052892">
    <property type="entry name" value="NA-targeting_endonuclease"/>
</dbReference>
<dbReference type="InterPro" id="IPR003615">
    <property type="entry name" value="HNH_nuc"/>
</dbReference>
<reference evidence="2" key="2">
    <citation type="submission" date="2022-10" db="EMBL/GenBank/DDBJ databases">
        <authorList>
            <person name="Aronson H.S."/>
        </authorList>
    </citation>
    <scope>NUCLEOTIDE SEQUENCE</scope>
    <source>
        <strain evidence="2">RS19-109</strain>
    </source>
</reference>
<dbReference type="PANTHER" id="PTHR33877">
    <property type="entry name" value="SLL1193 PROTEIN"/>
    <property type="match status" value="1"/>
</dbReference>
<dbReference type="RefSeq" id="WP_307633384.1">
    <property type="nucleotide sequence ID" value="NZ_JAPHEH010000001.1"/>
</dbReference>
<dbReference type="AlphaFoldDB" id="A0A9X4MPB4"/>
<keyword evidence="2" id="KW-0378">Hydrolase</keyword>
<evidence type="ECO:0000313" key="3">
    <source>
        <dbReference type="Proteomes" id="UP001154240"/>
    </source>
</evidence>
<reference evidence="2" key="1">
    <citation type="journal article" date="2022" name="bioRxiv">
        <title>Thiovibrio frasassiensisgen. nov., sp. nov., an autotrophic, elemental sulfur disproportionating bacterium isolated from sulfidic karst sediment, and proposal of Thiovibrionaceae fam. nov.</title>
        <authorList>
            <person name="Aronson H."/>
            <person name="Thomas C."/>
            <person name="Bhattacharyya M."/>
            <person name="Eckstein S."/>
            <person name="Jensen S."/>
            <person name="Barco R."/>
            <person name="Macalady J."/>
            <person name="Amend J."/>
        </authorList>
    </citation>
    <scope>NUCLEOTIDE SEQUENCE</scope>
    <source>
        <strain evidence="2">RS19-109</strain>
    </source>
</reference>
<accession>A0A9X4MPB4</accession>
<keyword evidence="3" id="KW-1185">Reference proteome</keyword>
<dbReference type="EMBL" id="JAPHEH010000001">
    <property type="protein sequence ID" value="MDG4476417.1"/>
    <property type="molecule type" value="Genomic_DNA"/>
</dbReference>
<dbReference type="Gene3D" id="1.10.30.50">
    <property type="match status" value="1"/>
</dbReference>
<dbReference type="InterPro" id="IPR029471">
    <property type="entry name" value="HNH_5"/>
</dbReference>
<name>A0A9X4MPB4_9BACT</name>
<dbReference type="PANTHER" id="PTHR33877:SF1">
    <property type="entry name" value="TYPE IV METHYL-DIRECTED RESTRICTION ENZYME ECOKMCRA"/>
    <property type="match status" value="1"/>
</dbReference>
<dbReference type="CDD" id="cd00085">
    <property type="entry name" value="HNHc"/>
    <property type="match status" value="1"/>
</dbReference>
<keyword evidence="2" id="KW-0255">Endonuclease</keyword>
<gene>
    <name evidence="2" type="ORF">OLX77_09640</name>
</gene>